<feature type="region of interest" description="Disordered" evidence="1">
    <location>
        <begin position="22"/>
        <end position="45"/>
    </location>
</feature>
<reference evidence="2 3" key="1">
    <citation type="journal article" date="2021" name="Nat. Commun.">
        <title>Incipient diploidization of the medicinal plant Perilla within 10,000 years.</title>
        <authorList>
            <person name="Zhang Y."/>
            <person name="Shen Q."/>
            <person name="Leng L."/>
            <person name="Zhang D."/>
            <person name="Chen S."/>
            <person name="Shi Y."/>
            <person name="Ning Z."/>
            <person name="Chen S."/>
        </authorList>
    </citation>
    <scope>NUCLEOTIDE SEQUENCE [LARGE SCALE GENOMIC DNA]</scope>
    <source>
        <strain evidence="3">cv. PC099</strain>
    </source>
</reference>
<feature type="compositionally biased region" description="Gly residues" evidence="1">
    <location>
        <begin position="33"/>
        <end position="45"/>
    </location>
</feature>
<protein>
    <submittedName>
        <fullName evidence="2">Uncharacterized protein</fullName>
    </submittedName>
</protein>
<proteinExistence type="predicted"/>
<name>A0AAD4PC25_PERFH</name>
<accession>A0AAD4PC25</accession>
<comment type="caution">
    <text evidence="2">The sequence shown here is derived from an EMBL/GenBank/DDBJ whole genome shotgun (WGS) entry which is preliminary data.</text>
</comment>
<gene>
    <name evidence="2" type="ORF">C2S53_019189</name>
</gene>
<dbReference type="PANTHER" id="PTHR33132:SF144">
    <property type="entry name" value="SERINE-RICH PROTEIN-LIKE PROTEIN"/>
    <property type="match status" value="1"/>
</dbReference>
<evidence type="ECO:0000313" key="3">
    <source>
        <dbReference type="Proteomes" id="UP001190926"/>
    </source>
</evidence>
<keyword evidence="3" id="KW-1185">Reference proteome</keyword>
<organism evidence="2 3">
    <name type="scientific">Perilla frutescens var. hirtella</name>
    <name type="common">Perilla citriodora</name>
    <name type="synonym">Perilla setoyensis</name>
    <dbReference type="NCBI Taxonomy" id="608512"/>
    <lineage>
        <taxon>Eukaryota</taxon>
        <taxon>Viridiplantae</taxon>
        <taxon>Streptophyta</taxon>
        <taxon>Embryophyta</taxon>
        <taxon>Tracheophyta</taxon>
        <taxon>Spermatophyta</taxon>
        <taxon>Magnoliopsida</taxon>
        <taxon>eudicotyledons</taxon>
        <taxon>Gunneridae</taxon>
        <taxon>Pentapetalae</taxon>
        <taxon>asterids</taxon>
        <taxon>lamiids</taxon>
        <taxon>Lamiales</taxon>
        <taxon>Lamiaceae</taxon>
        <taxon>Nepetoideae</taxon>
        <taxon>Elsholtzieae</taxon>
        <taxon>Perilla</taxon>
    </lineage>
</organism>
<dbReference type="Proteomes" id="UP001190926">
    <property type="component" value="Unassembled WGS sequence"/>
</dbReference>
<dbReference type="AlphaFoldDB" id="A0AAD4PC25"/>
<dbReference type="EMBL" id="SDAM02000057">
    <property type="protein sequence ID" value="KAH6833650.1"/>
    <property type="molecule type" value="Genomic_DNA"/>
</dbReference>
<dbReference type="PANTHER" id="PTHR33132">
    <property type="entry name" value="OSJNBB0118P14.9 PROTEIN"/>
    <property type="match status" value="1"/>
</dbReference>
<sequence>MCYPYLVGDSKSATPRRQLVTFPAEEAARQPPQGGGLAEGDGGGGGGGGGIVKMCLCSPTSHPGSFRCRLHHGEYQWVNNRLGAKPS</sequence>
<evidence type="ECO:0000313" key="2">
    <source>
        <dbReference type="EMBL" id="KAH6833650.1"/>
    </source>
</evidence>
<evidence type="ECO:0000256" key="1">
    <source>
        <dbReference type="SAM" id="MobiDB-lite"/>
    </source>
</evidence>